<dbReference type="InterPro" id="IPR029043">
    <property type="entry name" value="GcvT/YgfZ_C"/>
</dbReference>
<dbReference type="InterPro" id="IPR027266">
    <property type="entry name" value="TrmE/GcvT-like"/>
</dbReference>
<dbReference type="Proteomes" id="UP000295294">
    <property type="component" value="Plasmid unnamed1"/>
</dbReference>
<dbReference type="SUPFAM" id="SSF103025">
    <property type="entry name" value="Folate-binding domain"/>
    <property type="match status" value="1"/>
</dbReference>
<dbReference type="KEGG" id="cox:E0W60_31905"/>
<dbReference type="SUPFAM" id="SSF101790">
    <property type="entry name" value="Aminomethyltransferase beta-barrel domain"/>
    <property type="match status" value="1"/>
</dbReference>
<dbReference type="PIRSF" id="PIRSF006487">
    <property type="entry name" value="GcvT"/>
    <property type="match status" value="1"/>
</dbReference>
<dbReference type="Pfam" id="PF01571">
    <property type="entry name" value="GCV_T"/>
    <property type="match status" value="1"/>
</dbReference>
<evidence type="ECO:0000256" key="1">
    <source>
        <dbReference type="PIRSR" id="PIRSR006487-1"/>
    </source>
</evidence>
<keyword evidence="4" id="KW-0614">Plasmid</keyword>
<dbReference type="InterPro" id="IPR028896">
    <property type="entry name" value="GcvT/YgfZ/DmdA"/>
</dbReference>
<evidence type="ECO:0000259" key="3">
    <source>
        <dbReference type="Pfam" id="PF08669"/>
    </source>
</evidence>
<dbReference type="AlphaFoldDB" id="A0A4P7LHH6"/>
<dbReference type="PANTHER" id="PTHR43757:SF2">
    <property type="entry name" value="AMINOMETHYLTRANSFERASE, MITOCHONDRIAL"/>
    <property type="match status" value="1"/>
</dbReference>
<evidence type="ECO:0000259" key="2">
    <source>
        <dbReference type="Pfam" id="PF01571"/>
    </source>
</evidence>
<feature type="domain" description="GCVT N-terminal" evidence="2">
    <location>
        <begin position="25"/>
        <end position="263"/>
    </location>
</feature>
<keyword evidence="4" id="KW-0808">Transferase</keyword>
<dbReference type="InterPro" id="IPR013977">
    <property type="entry name" value="GcvT_C"/>
</dbReference>
<evidence type="ECO:0000313" key="4">
    <source>
        <dbReference type="EMBL" id="QBY55606.1"/>
    </source>
</evidence>
<evidence type="ECO:0000313" key="5">
    <source>
        <dbReference type="Proteomes" id="UP000295294"/>
    </source>
</evidence>
<feature type="binding site" evidence="1">
    <location>
        <position position="195"/>
    </location>
    <ligand>
        <name>substrate</name>
    </ligand>
</feature>
<geneLocation type="plasmid" evidence="4">
    <name>unnamed1</name>
</geneLocation>
<dbReference type="PANTHER" id="PTHR43757">
    <property type="entry name" value="AMINOMETHYLTRANSFERASE"/>
    <property type="match status" value="1"/>
</dbReference>
<gene>
    <name evidence="4" type="ORF">E0W60_31905</name>
</gene>
<proteinExistence type="predicted"/>
<dbReference type="Pfam" id="PF08669">
    <property type="entry name" value="GCV_T_C"/>
    <property type="match status" value="1"/>
</dbReference>
<reference evidence="4 5" key="1">
    <citation type="submission" date="2019-03" db="EMBL/GenBank/DDBJ databases">
        <title>Efficiently degradation of phenoxyalkanoic acid herbicides by Cupriavidus oxalaticus strain X32.</title>
        <authorList>
            <person name="Sheng X."/>
        </authorList>
    </citation>
    <scope>NUCLEOTIDE SEQUENCE [LARGE SCALE GENOMIC DNA]</scope>
    <source>
        <strain evidence="4 5">X32</strain>
        <plasmid evidence="4 5">unnamed1</plasmid>
    </source>
</reference>
<dbReference type="InterPro" id="IPR006222">
    <property type="entry name" value="GCVT_N"/>
</dbReference>
<dbReference type="OrthoDB" id="9774591at2"/>
<name>A0A4P7LHH6_9BURK</name>
<dbReference type="EMBL" id="CP038636">
    <property type="protein sequence ID" value="QBY55606.1"/>
    <property type="molecule type" value="Genomic_DNA"/>
</dbReference>
<accession>A0A4P7LHH6</accession>
<dbReference type="Gene3D" id="3.30.1360.120">
    <property type="entry name" value="Probable tRNA modification gtpase trme, domain 1"/>
    <property type="match status" value="1"/>
</dbReference>
<protein>
    <submittedName>
        <fullName evidence="4">Aminomethyl transferase family protein</fullName>
    </submittedName>
</protein>
<dbReference type="GO" id="GO:0016740">
    <property type="term" value="F:transferase activity"/>
    <property type="evidence" value="ECO:0007669"/>
    <property type="project" value="UniProtKB-KW"/>
</dbReference>
<feature type="domain" description="Aminomethyltransferase C-terminal" evidence="3">
    <location>
        <begin position="288"/>
        <end position="360"/>
    </location>
</feature>
<organism evidence="4 5">
    <name type="scientific">Cupriavidus oxalaticus</name>
    <dbReference type="NCBI Taxonomy" id="96344"/>
    <lineage>
        <taxon>Bacteria</taxon>
        <taxon>Pseudomonadati</taxon>
        <taxon>Pseudomonadota</taxon>
        <taxon>Betaproteobacteria</taxon>
        <taxon>Burkholderiales</taxon>
        <taxon>Burkholderiaceae</taxon>
        <taxon>Cupriavidus</taxon>
    </lineage>
</organism>
<dbReference type="RefSeq" id="WP_135706845.1">
    <property type="nucleotide sequence ID" value="NZ_CP038636.1"/>
</dbReference>
<sequence>MTRESILNVRHRELGSKLDGDTWNDMPIPWRYQRDPQDEVVAVRTAAGLYDISGLNIVRVWGPDAAAVIDRMVPIDVRRLRPGTARLAAVVDEKGAVSDDLMVICDGENQYRLSHGSGDTQQKLAALSQGRDMQWEQDFDVHMLSLQGPRSAAILKAHIGIDLATLPYFAHRETTLFGRKIVISRGGYSGEEGFEISCAAADAVALWDAILEAGKPHGLIPCSWDSLELARIEAALLFYPFDMPEGDTTPWEVNLGWAIDSDKAGDYVGKAALLAARGKERFSQAGVAVRLDRAVEAGARIFVDGKEAGVVTSATFSRYLMQSLALVHLKPAYKALGTRVEIRDSTGAHVATVTKTPFYDPQRLRTQIKAA</sequence>